<dbReference type="PROSITE" id="PS50105">
    <property type="entry name" value="SAM_DOMAIN"/>
    <property type="match status" value="1"/>
</dbReference>
<dbReference type="InterPro" id="IPR036770">
    <property type="entry name" value="Ankyrin_rpt-contain_sf"/>
</dbReference>
<dbReference type="OrthoDB" id="539213at2759"/>
<dbReference type="RefSeq" id="XP_030833513.1">
    <property type="nucleotide sequence ID" value="XM_030977653.1"/>
</dbReference>
<name>A0A7M7HJX3_STRPU</name>
<dbReference type="InterPro" id="IPR013761">
    <property type="entry name" value="SAM/pointed_sf"/>
</dbReference>
<dbReference type="Gene3D" id="1.25.40.20">
    <property type="entry name" value="Ankyrin repeat-containing domain"/>
    <property type="match status" value="3"/>
</dbReference>
<protein>
    <recommendedName>
        <fullName evidence="3">SAM domain-containing protein</fullName>
    </recommendedName>
</protein>
<feature type="compositionally biased region" description="Basic residues" evidence="2">
    <location>
        <begin position="263"/>
        <end position="281"/>
    </location>
</feature>
<evidence type="ECO:0000313" key="4">
    <source>
        <dbReference type="EnsemblMetazoa" id="XP_011660393"/>
    </source>
</evidence>
<keyword evidence="1" id="KW-0040">ANK repeat</keyword>
<dbReference type="Proteomes" id="UP000007110">
    <property type="component" value="Unassembled WGS sequence"/>
</dbReference>
<dbReference type="InParanoid" id="A0A7M7HJX3"/>
<dbReference type="SMART" id="SM00248">
    <property type="entry name" value="ANK"/>
    <property type="match status" value="5"/>
</dbReference>
<dbReference type="Pfam" id="PF00536">
    <property type="entry name" value="SAM_1"/>
    <property type="match status" value="1"/>
</dbReference>
<dbReference type="PANTHER" id="PTHR24184:SF6">
    <property type="entry name" value="ANKYRIN REPEAT AND SAM DOMAIN-CONTAINING PROTEIN 3"/>
    <property type="match status" value="1"/>
</dbReference>
<dbReference type="Pfam" id="PF12796">
    <property type="entry name" value="Ank_2"/>
    <property type="match status" value="1"/>
</dbReference>
<dbReference type="SMART" id="SM00454">
    <property type="entry name" value="SAM"/>
    <property type="match status" value="1"/>
</dbReference>
<feature type="repeat" description="ANK" evidence="1">
    <location>
        <begin position="138"/>
        <end position="170"/>
    </location>
</feature>
<evidence type="ECO:0000256" key="1">
    <source>
        <dbReference type="PROSITE-ProRule" id="PRU00023"/>
    </source>
</evidence>
<evidence type="ECO:0000256" key="2">
    <source>
        <dbReference type="SAM" id="MobiDB-lite"/>
    </source>
</evidence>
<dbReference type="EnsemblMetazoa" id="XM_030977653">
    <property type="protein sequence ID" value="XP_030833513"/>
    <property type="gene ID" value="LOC579984"/>
</dbReference>
<dbReference type="Gene3D" id="1.10.150.50">
    <property type="entry name" value="Transcription Factor, Ets-1"/>
    <property type="match status" value="1"/>
</dbReference>
<reference evidence="5" key="1">
    <citation type="submission" date="2015-02" db="EMBL/GenBank/DDBJ databases">
        <title>Genome sequencing for Strongylocentrotus purpuratus.</title>
        <authorList>
            <person name="Murali S."/>
            <person name="Liu Y."/>
            <person name="Vee V."/>
            <person name="English A."/>
            <person name="Wang M."/>
            <person name="Skinner E."/>
            <person name="Han Y."/>
            <person name="Muzny D.M."/>
            <person name="Worley K.C."/>
            <person name="Gibbs R.A."/>
        </authorList>
    </citation>
    <scope>NUCLEOTIDE SEQUENCE</scope>
</reference>
<feature type="region of interest" description="Disordered" evidence="2">
    <location>
        <begin position="234"/>
        <end position="289"/>
    </location>
</feature>
<feature type="region of interest" description="Disordered" evidence="2">
    <location>
        <begin position="301"/>
        <end position="326"/>
    </location>
</feature>
<feature type="compositionally biased region" description="Low complexity" evidence="2">
    <location>
        <begin position="665"/>
        <end position="690"/>
    </location>
</feature>
<feature type="repeat" description="ANK" evidence="1">
    <location>
        <begin position="105"/>
        <end position="137"/>
    </location>
</feature>
<evidence type="ECO:0000313" key="5">
    <source>
        <dbReference type="Proteomes" id="UP000007110"/>
    </source>
</evidence>
<keyword evidence="5" id="KW-1185">Reference proteome</keyword>
<feature type="region of interest" description="Disordered" evidence="2">
    <location>
        <begin position="657"/>
        <end position="718"/>
    </location>
</feature>
<feature type="compositionally biased region" description="Basic and acidic residues" evidence="2">
    <location>
        <begin position="301"/>
        <end position="320"/>
    </location>
</feature>
<proteinExistence type="predicted"/>
<dbReference type="GO" id="GO:0005929">
    <property type="term" value="C:cilium"/>
    <property type="evidence" value="ECO:0000318"/>
    <property type="project" value="GO_Central"/>
</dbReference>
<dbReference type="InterPro" id="IPR001660">
    <property type="entry name" value="SAM"/>
</dbReference>
<reference evidence="4" key="2">
    <citation type="submission" date="2021-01" db="UniProtKB">
        <authorList>
            <consortium name="EnsemblMetazoa"/>
        </authorList>
    </citation>
    <scope>IDENTIFICATION</scope>
</reference>
<dbReference type="PANTHER" id="PTHR24184">
    <property type="entry name" value="SI:CH211-189E2.2"/>
    <property type="match status" value="1"/>
</dbReference>
<feature type="domain" description="SAM" evidence="3">
    <location>
        <begin position="492"/>
        <end position="555"/>
    </location>
</feature>
<organism evidence="4 5">
    <name type="scientific">Strongylocentrotus purpuratus</name>
    <name type="common">Purple sea urchin</name>
    <dbReference type="NCBI Taxonomy" id="7668"/>
    <lineage>
        <taxon>Eukaryota</taxon>
        <taxon>Metazoa</taxon>
        <taxon>Echinodermata</taxon>
        <taxon>Eleutherozoa</taxon>
        <taxon>Echinozoa</taxon>
        <taxon>Echinoidea</taxon>
        <taxon>Euechinoidea</taxon>
        <taxon>Echinacea</taxon>
        <taxon>Camarodonta</taxon>
        <taxon>Echinidea</taxon>
        <taxon>Strongylocentrotidae</taxon>
        <taxon>Strongylocentrotus</taxon>
    </lineage>
</organism>
<dbReference type="KEGG" id="spu:579984"/>
<dbReference type="PROSITE" id="PS50297">
    <property type="entry name" value="ANK_REP_REGION"/>
    <property type="match status" value="2"/>
</dbReference>
<feature type="repeat" description="ANK" evidence="1">
    <location>
        <begin position="72"/>
        <end position="104"/>
    </location>
</feature>
<feature type="repeat" description="ANK" evidence="1">
    <location>
        <begin position="172"/>
        <end position="205"/>
    </location>
</feature>
<dbReference type="GeneID" id="579984"/>
<evidence type="ECO:0000259" key="3">
    <source>
        <dbReference type="PROSITE" id="PS50105"/>
    </source>
</evidence>
<accession>A0A7M7HJX3</accession>
<dbReference type="InterPro" id="IPR002110">
    <property type="entry name" value="Ankyrin_rpt"/>
</dbReference>
<dbReference type="SUPFAM" id="SSF48403">
    <property type="entry name" value="Ankyrin repeat"/>
    <property type="match status" value="1"/>
</dbReference>
<sequence>MEYPYEASDEASESELLDKSLSMWKGWSALDSKCAFEPIPLDLHTAASIGQYDCVHAYIASSDFDINKKNRGSWTALMYACYIGHDTIVNLLLDAKAKVDVRSDKGSTALMMAASCGNESVAYFLIQEGAELEIVDHRGWTALFYATYNGHQSMVQFLLENGAQSNAREPSLGITPLMMAAAEGHEIIVNILLGTAGVEIDLKNQRGDTARSLALMNGHMKIVSLIDNRCMSPSSVRSAPGLGDDIDLSSSDENFQIQPPRPSHLHHHHHHHHHLKGRSSKVKGPSILDGPEAFAKMLGEKKAKPPDLRGTDNADQKQGDTGESEDSAFCVSGALTIRSSNSSCSSSSAGGLAGALGVSCDASLSSNEGSSLDRSDLVQERVFQRPHQGVDPNDLVAGISRIGLSQAQQGRTEDYVNHLQQHQSQQQQLHVGWNLGANLQIYPSDPDPHRLAPAPLHQPPAIGYTSTVHPLQAGDPNSKGHDIQVNPEKVGFPFSGLKELLESLSLIKYLHIFEEQEIDLRVFLTLTDSDLREVGIKLMGPRRKLTNAIARWHSQAVPFSTSLEQVYADRVETAMQEMAIQLSEDSMKKEQLEAQVLQERELRSVVEGCLMEDKKIYQQMVSMVTDTSKLCHRMRQLYDNMRCYQVELVRRVQSMPLLSRRESDSGMSSDGRGGSPSSSSDIVRSIMSSPVLRGTAVGSSHSNEPMGCPVREGNRHSSVEQALSLDNDNVELRKLPMVDLVEMLGQLSHKLGRIVAMVTNNMDKIVDGQSAFSPNSSGNSLP</sequence>
<dbReference type="PROSITE" id="PS50088">
    <property type="entry name" value="ANK_REPEAT"/>
    <property type="match status" value="4"/>
</dbReference>
<dbReference type="SUPFAM" id="SSF47769">
    <property type="entry name" value="SAM/Pointed domain"/>
    <property type="match status" value="1"/>
</dbReference>
<dbReference type="RefSeq" id="XP_011660393.2">
    <property type="nucleotide sequence ID" value="XM_011662091.2"/>
</dbReference>
<dbReference type="Pfam" id="PF13637">
    <property type="entry name" value="Ank_4"/>
    <property type="match status" value="1"/>
</dbReference>
<dbReference type="EnsemblMetazoa" id="XM_011662091">
    <property type="protein sequence ID" value="XP_011660393"/>
    <property type="gene ID" value="LOC579984"/>
</dbReference>
<dbReference type="AlphaFoldDB" id="A0A7M7HJX3"/>